<name>A0A543CHF7_9ACTN</name>
<feature type="transmembrane region" description="Helical" evidence="1">
    <location>
        <begin position="57"/>
        <end position="77"/>
    </location>
</feature>
<keyword evidence="1" id="KW-1133">Transmembrane helix</keyword>
<evidence type="ECO:0000313" key="2">
    <source>
        <dbReference type="EMBL" id="TQL96521.1"/>
    </source>
</evidence>
<accession>A0A543CHF7</accession>
<feature type="transmembrane region" description="Helical" evidence="1">
    <location>
        <begin position="25"/>
        <end position="45"/>
    </location>
</feature>
<evidence type="ECO:0000256" key="1">
    <source>
        <dbReference type="SAM" id="Phobius"/>
    </source>
</evidence>
<keyword evidence="3" id="KW-1185">Reference proteome</keyword>
<comment type="caution">
    <text evidence="2">The sequence shown here is derived from an EMBL/GenBank/DDBJ whole genome shotgun (WGS) entry which is preliminary data.</text>
</comment>
<dbReference type="EMBL" id="VFOZ01000001">
    <property type="protein sequence ID" value="TQL96521.1"/>
    <property type="molecule type" value="Genomic_DNA"/>
</dbReference>
<protein>
    <submittedName>
        <fullName evidence="2">Uncharacterized protein</fullName>
    </submittedName>
</protein>
<keyword evidence="1" id="KW-0472">Membrane</keyword>
<feature type="transmembrane region" description="Helical" evidence="1">
    <location>
        <begin position="83"/>
        <end position="101"/>
    </location>
</feature>
<evidence type="ECO:0000313" key="3">
    <source>
        <dbReference type="Proteomes" id="UP000316096"/>
    </source>
</evidence>
<dbReference type="Proteomes" id="UP000316096">
    <property type="component" value="Unassembled WGS sequence"/>
</dbReference>
<gene>
    <name evidence="2" type="ORF">FB559_2053</name>
</gene>
<organism evidence="2 3">
    <name type="scientific">Actinoallomurus bryophytorum</name>
    <dbReference type="NCBI Taxonomy" id="1490222"/>
    <lineage>
        <taxon>Bacteria</taxon>
        <taxon>Bacillati</taxon>
        <taxon>Actinomycetota</taxon>
        <taxon>Actinomycetes</taxon>
        <taxon>Streptosporangiales</taxon>
        <taxon>Thermomonosporaceae</taxon>
        <taxon>Actinoallomurus</taxon>
    </lineage>
</organism>
<dbReference type="AlphaFoldDB" id="A0A543CHF7"/>
<proteinExistence type="predicted"/>
<sequence>MWVVLLSLTSTCVEARGDVHPQWWATALVFFAIAYGSGVTWYFAYKKAPAHLPLVKIAGLIFATILSPYLIAVALIFLGAAPYCLWATFAVTGAQFSWYAWRLHTRETADPSVGQGR</sequence>
<reference evidence="2 3" key="1">
    <citation type="submission" date="2019-06" db="EMBL/GenBank/DDBJ databases">
        <title>Sequencing the genomes of 1000 actinobacteria strains.</title>
        <authorList>
            <person name="Klenk H.-P."/>
        </authorList>
    </citation>
    <scope>NUCLEOTIDE SEQUENCE [LARGE SCALE GENOMIC DNA]</scope>
    <source>
        <strain evidence="2 3">DSM 102200</strain>
    </source>
</reference>
<keyword evidence="1" id="KW-0812">Transmembrane</keyword>